<evidence type="ECO:0000313" key="2">
    <source>
        <dbReference type="Proteomes" id="UP000054324"/>
    </source>
</evidence>
<feature type="non-terminal residue" evidence="1">
    <location>
        <position position="1"/>
    </location>
</feature>
<proteinExistence type="predicted"/>
<dbReference type="KEGG" id="ovi:T265_14642"/>
<dbReference type="Proteomes" id="UP000054324">
    <property type="component" value="Unassembled WGS sequence"/>
</dbReference>
<organism evidence="1 2">
    <name type="scientific">Opisthorchis viverrini</name>
    <name type="common">Southeast Asian liver fluke</name>
    <dbReference type="NCBI Taxonomy" id="6198"/>
    <lineage>
        <taxon>Eukaryota</taxon>
        <taxon>Metazoa</taxon>
        <taxon>Spiralia</taxon>
        <taxon>Lophotrochozoa</taxon>
        <taxon>Platyhelminthes</taxon>
        <taxon>Trematoda</taxon>
        <taxon>Digenea</taxon>
        <taxon>Opisthorchiida</taxon>
        <taxon>Opisthorchiata</taxon>
        <taxon>Opisthorchiidae</taxon>
        <taxon>Opisthorchis</taxon>
    </lineage>
</organism>
<gene>
    <name evidence="1" type="ORF">T265_14642</name>
</gene>
<keyword evidence="2" id="KW-1185">Reference proteome</keyword>
<protein>
    <submittedName>
        <fullName evidence="1">Uncharacterized protein</fullName>
    </submittedName>
</protein>
<feature type="non-terminal residue" evidence="1">
    <location>
        <position position="256"/>
    </location>
</feature>
<name>A0A074Z8F8_OPIVI</name>
<dbReference type="EMBL" id="KL596850">
    <property type="protein sequence ID" value="KER23408.1"/>
    <property type="molecule type" value="Genomic_DNA"/>
</dbReference>
<dbReference type="RefSeq" id="XP_009172841.1">
    <property type="nucleotide sequence ID" value="XM_009174577.1"/>
</dbReference>
<dbReference type="AlphaFoldDB" id="A0A074Z8F8"/>
<sequence length="256" mass="28940">PSYTLTFVGNPSHHTPLPFLADEQIQLVLDPEVHDYLIPNNGLIGFRMAVISYFGELNESSAYTFVVGTRFHTLIDVRYLNRNSLNRFRKLKYMLPKNDSDRHPCIPHLDRMLQDFMKDVASSSSIVLSMMSTLADAQNATVQDGELADQELELVDSFFKVKSIVSPRSTILRDILKAVMKLHVQLTNASTNVAANDNHCRNLIEHYVDQLRLIGSRASSALTLTEHVNNELHSLIRHNRMVRVSFPGTIPGNKLD</sequence>
<dbReference type="OrthoDB" id="6270684at2759"/>
<dbReference type="GeneID" id="20328808"/>
<reference evidence="1 2" key="1">
    <citation type="submission" date="2013-11" db="EMBL/GenBank/DDBJ databases">
        <title>Opisthorchis viverrini - life in the bile duct.</title>
        <authorList>
            <person name="Young N.D."/>
            <person name="Nagarajan N."/>
            <person name="Lin S.J."/>
            <person name="Korhonen P.K."/>
            <person name="Jex A.R."/>
            <person name="Hall R.S."/>
            <person name="Safavi-Hemami H."/>
            <person name="Kaewkong W."/>
            <person name="Bertrand D."/>
            <person name="Gao S."/>
            <person name="Seet Q."/>
            <person name="Wongkham S."/>
            <person name="Teh B.T."/>
            <person name="Wongkham C."/>
            <person name="Intapan P.M."/>
            <person name="Maleewong W."/>
            <person name="Yang X."/>
            <person name="Hu M."/>
            <person name="Wang Z."/>
            <person name="Hofmann A."/>
            <person name="Sternberg P.W."/>
            <person name="Tan P."/>
            <person name="Wang J."/>
            <person name="Gasser R.B."/>
        </authorList>
    </citation>
    <scope>NUCLEOTIDE SEQUENCE [LARGE SCALE GENOMIC DNA]</scope>
</reference>
<accession>A0A074Z8F8</accession>
<dbReference type="STRING" id="6198.A0A074Z8F8"/>
<evidence type="ECO:0000313" key="1">
    <source>
        <dbReference type="EMBL" id="KER23408.1"/>
    </source>
</evidence>
<dbReference type="CTD" id="20328808"/>